<protein>
    <submittedName>
        <fullName evidence="2">Uncharacterized protein</fullName>
    </submittedName>
</protein>
<sequence length="270" mass="30215">MFAALEGQDGAEDDNNQLEMVEVNRIAGTQDKYTKRLNPKAAQYTPKSTGVGSTTIREKELQHKEEENAKVKDVQKESTAAWVSKTFMKNFVVTNQSCQEIPSQATEIDAALQLANNERRLNTDGRSVWSQQIEEDPEENELPEGACGEEESSDEEKDQEENSVNNKGIGKQQNEKEMSEQHNTKQGNISHNEGGEEQNRLTHMHNKEVPPAPNIHVETQDGGTEVRKEIREKQHSGVNIEAESERLSESMQSFGKADIAEAVNKQIILA</sequence>
<evidence type="ECO:0000256" key="1">
    <source>
        <dbReference type="SAM" id="MobiDB-lite"/>
    </source>
</evidence>
<name>A0A1J6JVU6_NICAT</name>
<dbReference type="Proteomes" id="UP000187609">
    <property type="component" value="Unassembled WGS sequence"/>
</dbReference>
<comment type="caution">
    <text evidence="2">The sequence shown here is derived from an EMBL/GenBank/DDBJ whole genome shotgun (WGS) entry which is preliminary data.</text>
</comment>
<reference evidence="2" key="1">
    <citation type="submission" date="2016-11" db="EMBL/GenBank/DDBJ databases">
        <title>The genome of Nicotiana attenuata.</title>
        <authorList>
            <person name="Xu S."/>
            <person name="Brockmoeller T."/>
            <person name="Gaquerel E."/>
            <person name="Navarro A."/>
            <person name="Kuhl H."/>
            <person name="Gase K."/>
            <person name="Ling Z."/>
            <person name="Zhou W."/>
            <person name="Kreitzer C."/>
            <person name="Stanke M."/>
            <person name="Tang H."/>
            <person name="Lyons E."/>
            <person name="Pandey P."/>
            <person name="Pandey S.P."/>
            <person name="Timmermann B."/>
            <person name="Baldwin I.T."/>
        </authorList>
    </citation>
    <scope>NUCLEOTIDE SEQUENCE [LARGE SCALE GENOMIC DNA]</scope>
    <source>
        <strain evidence="2">UT</strain>
    </source>
</reference>
<keyword evidence="3" id="KW-1185">Reference proteome</keyword>
<accession>A0A1J6JVU6</accession>
<dbReference type="EMBL" id="MJEQ01005126">
    <property type="protein sequence ID" value="OIT20580.1"/>
    <property type="molecule type" value="Genomic_DNA"/>
</dbReference>
<gene>
    <name evidence="2" type="ORF">A4A49_56080</name>
</gene>
<organism evidence="2 3">
    <name type="scientific">Nicotiana attenuata</name>
    <name type="common">Coyote tobacco</name>
    <dbReference type="NCBI Taxonomy" id="49451"/>
    <lineage>
        <taxon>Eukaryota</taxon>
        <taxon>Viridiplantae</taxon>
        <taxon>Streptophyta</taxon>
        <taxon>Embryophyta</taxon>
        <taxon>Tracheophyta</taxon>
        <taxon>Spermatophyta</taxon>
        <taxon>Magnoliopsida</taxon>
        <taxon>eudicotyledons</taxon>
        <taxon>Gunneridae</taxon>
        <taxon>Pentapetalae</taxon>
        <taxon>asterids</taxon>
        <taxon>lamiids</taxon>
        <taxon>Solanales</taxon>
        <taxon>Solanaceae</taxon>
        <taxon>Nicotianoideae</taxon>
        <taxon>Nicotianeae</taxon>
        <taxon>Nicotiana</taxon>
    </lineage>
</organism>
<feature type="compositionally biased region" description="Basic and acidic residues" evidence="1">
    <location>
        <begin position="173"/>
        <end position="183"/>
    </location>
</feature>
<proteinExistence type="predicted"/>
<feature type="compositionally biased region" description="Basic and acidic residues" evidence="1">
    <location>
        <begin position="193"/>
        <end position="208"/>
    </location>
</feature>
<feature type="non-terminal residue" evidence="2">
    <location>
        <position position="270"/>
    </location>
</feature>
<feature type="region of interest" description="Disordered" evidence="1">
    <location>
        <begin position="123"/>
        <end position="225"/>
    </location>
</feature>
<dbReference type="AlphaFoldDB" id="A0A1J6JVU6"/>
<evidence type="ECO:0000313" key="2">
    <source>
        <dbReference type="EMBL" id="OIT20580.1"/>
    </source>
</evidence>
<evidence type="ECO:0000313" key="3">
    <source>
        <dbReference type="Proteomes" id="UP000187609"/>
    </source>
</evidence>
<feature type="compositionally biased region" description="Acidic residues" evidence="1">
    <location>
        <begin position="133"/>
        <end position="161"/>
    </location>
</feature>